<accession>A0A0C2H6B2</accession>
<dbReference type="Proteomes" id="UP000054047">
    <property type="component" value="Unassembled WGS sequence"/>
</dbReference>
<reference evidence="2 3" key="1">
    <citation type="submission" date="2013-12" db="EMBL/GenBank/DDBJ databases">
        <title>Draft genome of the parsitic nematode Ancylostoma duodenale.</title>
        <authorList>
            <person name="Mitreva M."/>
        </authorList>
    </citation>
    <scope>NUCLEOTIDE SEQUENCE [LARGE SCALE GENOMIC DNA]</scope>
    <source>
        <strain evidence="2 3">Zhejiang</strain>
    </source>
</reference>
<dbReference type="GO" id="GO:0003676">
    <property type="term" value="F:nucleic acid binding"/>
    <property type="evidence" value="ECO:0007669"/>
    <property type="project" value="InterPro"/>
</dbReference>
<sequence length="109" mass="12427">MRPKHPAKIHIWGEISMRGATRLAILPGSARINSEIYCHFLRNRYLDFAETAYNGFSRLVHDNAPAHKSLYTSKKLKEWGANALVWPPESPDLNPIELVWGTLKTFLSP</sequence>
<keyword evidence="3" id="KW-1185">Reference proteome</keyword>
<dbReference type="PANTHER" id="PTHR23022">
    <property type="entry name" value="TRANSPOSABLE ELEMENT-RELATED"/>
    <property type="match status" value="1"/>
</dbReference>
<dbReference type="Pfam" id="PF13358">
    <property type="entry name" value="DDE_3"/>
    <property type="match status" value="1"/>
</dbReference>
<gene>
    <name evidence="2" type="ORF">ANCDUO_00264</name>
</gene>
<evidence type="ECO:0000259" key="1">
    <source>
        <dbReference type="Pfam" id="PF13358"/>
    </source>
</evidence>
<dbReference type="Gene3D" id="3.30.420.10">
    <property type="entry name" value="Ribonuclease H-like superfamily/Ribonuclease H"/>
    <property type="match status" value="1"/>
</dbReference>
<dbReference type="PANTHER" id="PTHR23022:SF134">
    <property type="entry name" value="TRANSPOSABLE ELEMENT TC1 TRANSPOSASE"/>
    <property type="match status" value="1"/>
</dbReference>
<dbReference type="InterPro" id="IPR038717">
    <property type="entry name" value="Tc1-like_DDE_dom"/>
</dbReference>
<evidence type="ECO:0000313" key="3">
    <source>
        <dbReference type="Proteomes" id="UP000054047"/>
    </source>
</evidence>
<dbReference type="OrthoDB" id="5771148at2759"/>
<dbReference type="InterPro" id="IPR036397">
    <property type="entry name" value="RNaseH_sf"/>
</dbReference>
<evidence type="ECO:0000313" key="2">
    <source>
        <dbReference type="EMBL" id="KIH69385.1"/>
    </source>
</evidence>
<feature type="domain" description="Tc1-like transposase DDE" evidence="1">
    <location>
        <begin position="13"/>
        <end position="105"/>
    </location>
</feature>
<organism evidence="2 3">
    <name type="scientific">Ancylostoma duodenale</name>
    <dbReference type="NCBI Taxonomy" id="51022"/>
    <lineage>
        <taxon>Eukaryota</taxon>
        <taxon>Metazoa</taxon>
        <taxon>Ecdysozoa</taxon>
        <taxon>Nematoda</taxon>
        <taxon>Chromadorea</taxon>
        <taxon>Rhabditida</taxon>
        <taxon>Rhabditina</taxon>
        <taxon>Rhabditomorpha</taxon>
        <taxon>Strongyloidea</taxon>
        <taxon>Ancylostomatidae</taxon>
        <taxon>Ancylostomatinae</taxon>
        <taxon>Ancylostoma</taxon>
    </lineage>
</organism>
<dbReference type="EMBL" id="KN726167">
    <property type="protein sequence ID" value="KIH69385.1"/>
    <property type="molecule type" value="Genomic_DNA"/>
</dbReference>
<dbReference type="AlphaFoldDB" id="A0A0C2H6B2"/>
<dbReference type="InterPro" id="IPR052338">
    <property type="entry name" value="Transposase_5"/>
</dbReference>
<name>A0A0C2H6B2_9BILA</name>
<proteinExistence type="predicted"/>
<protein>
    <recommendedName>
        <fullName evidence="1">Tc1-like transposase DDE domain-containing protein</fullName>
    </recommendedName>
</protein>